<comment type="caution">
    <text evidence="1">The sequence shown here is derived from an EMBL/GenBank/DDBJ whole genome shotgun (WGS) entry which is preliminary data.</text>
</comment>
<organism evidence="1 2">
    <name type="scientific">Trypanosoma cruzi marinkellei</name>
    <dbReference type="NCBI Taxonomy" id="85056"/>
    <lineage>
        <taxon>Eukaryota</taxon>
        <taxon>Discoba</taxon>
        <taxon>Euglenozoa</taxon>
        <taxon>Kinetoplastea</taxon>
        <taxon>Metakinetoplastina</taxon>
        <taxon>Trypanosomatida</taxon>
        <taxon>Trypanosomatidae</taxon>
        <taxon>Trypanosoma</taxon>
        <taxon>Schizotrypanum</taxon>
    </lineage>
</organism>
<evidence type="ECO:0000313" key="2">
    <source>
        <dbReference type="Proteomes" id="UP000007350"/>
    </source>
</evidence>
<dbReference type="Proteomes" id="UP000007350">
    <property type="component" value="Unassembled WGS sequence"/>
</dbReference>
<reference evidence="1 2" key="1">
    <citation type="journal article" date="2012" name="BMC Genomics">
        <title>Comparative genomic analysis of human infective Trypanosoma cruzi lineages with the bat-restricted subspecies T. cruzi marinkellei.</title>
        <authorList>
            <person name="Franzen O."/>
            <person name="Talavera-Lopez C."/>
            <person name="Ochaya S."/>
            <person name="Butler C.E."/>
            <person name="Messenger L.A."/>
            <person name="Lewis M.D."/>
            <person name="Llewellyn M.S."/>
            <person name="Marinkelle C.J."/>
            <person name="Tyler K.M."/>
            <person name="Miles M.A."/>
            <person name="Andersson B."/>
        </authorList>
    </citation>
    <scope>NUCLEOTIDE SEQUENCE [LARGE SCALE GENOMIC DNA]</scope>
    <source>
        <strain evidence="1 2">B7</strain>
    </source>
</reference>
<name>K2NT01_TRYCR</name>
<dbReference type="OrthoDB" id="247581at2759"/>
<evidence type="ECO:0000313" key="1">
    <source>
        <dbReference type="EMBL" id="EKF38106.1"/>
    </source>
</evidence>
<accession>K2NT01</accession>
<protein>
    <submittedName>
        <fullName evidence="1">Uncharacterized protein</fullName>
    </submittedName>
</protein>
<proteinExistence type="predicted"/>
<dbReference type="EMBL" id="AHKC01007537">
    <property type="protein sequence ID" value="EKF38106.1"/>
    <property type="molecule type" value="Genomic_DNA"/>
</dbReference>
<sequence>MRTAAREELVETISLPPEDNIVLDETKSDNVLNHAAGVASPHEIQQDKTEAVVLPGSSSITGSKNELDNTIKISSSGVEDHHPKYVDCNAVAEEEGWCTKKEAPFITKVPRRCSGQRVSGRRCDGDCCQYESEGRGNLHGGCLADARWQRTEEREEEEEPVNCSRHVRVSVNEEREQLVSQPQQAKPVVQDCSSDALQELRRQYMELDAEMAWLSHVTENVRAERQRVRDAHASDAQQRAVQERVNTEEMERLIRNIAAKEAELKAARRYAAHLRSILLANNITGDFLESSPPTPPPLSFSLPSLLRQLQEQSSDDKDNKDDV</sequence>
<gene>
    <name evidence="1" type="ORF">MOQ_001684</name>
</gene>
<dbReference type="AlphaFoldDB" id="K2NT01"/>
<keyword evidence="2" id="KW-1185">Reference proteome</keyword>